<name>A0A699H0U6_TANCI</name>
<gene>
    <name evidence="1" type="ORF">Tci_276013</name>
</gene>
<reference evidence="1" key="1">
    <citation type="journal article" date="2019" name="Sci. Rep.">
        <title>Draft genome of Tanacetum cinerariifolium, the natural source of mosquito coil.</title>
        <authorList>
            <person name="Yamashiro T."/>
            <person name="Shiraishi A."/>
            <person name="Satake H."/>
            <person name="Nakayama K."/>
        </authorList>
    </citation>
    <scope>NUCLEOTIDE SEQUENCE</scope>
</reference>
<accession>A0A699H0U6</accession>
<sequence length="135" mass="15336">MLSGYLDLLEDNQPSGVWHVKETDEAICILRNMSGKKDVTVTVDKEPSYLNFRRWNSFGIVSHNSAIQSFPAVLVFKSLTEVREAIISVDLPRERYVTDGIIEIKMDNKLSKVIIPKVKVDMVPRFTCSIHVKGK</sequence>
<comment type="caution">
    <text evidence="1">The sequence shown here is derived from an EMBL/GenBank/DDBJ whole genome shotgun (WGS) entry which is preliminary data.</text>
</comment>
<dbReference type="AlphaFoldDB" id="A0A699H0U6"/>
<protein>
    <submittedName>
        <fullName evidence="1">Uncharacterized protein</fullName>
    </submittedName>
</protein>
<evidence type="ECO:0000313" key="1">
    <source>
        <dbReference type="EMBL" id="GEX04038.1"/>
    </source>
</evidence>
<dbReference type="EMBL" id="BKCJ010086380">
    <property type="protein sequence ID" value="GEX04038.1"/>
    <property type="molecule type" value="Genomic_DNA"/>
</dbReference>
<organism evidence="1">
    <name type="scientific">Tanacetum cinerariifolium</name>
    <name type="common">Dalmatian daisy</name>
    <name type="synonym">Chrysanthemum cinerariifolium</name>
    <dbReference type="NCBI Taxonomy" id="118510"/>
    <lineage>
        <taxon>Eukaryota</taxon>
        <taxon>Viridiplantae</taxon>
        <taxon>Streptophyta</taxon>
        <taxon>Embryophyta</taxon>
        <taxon>Tracheophyta</taxon>
        <taxon>Spermatophyta</taxon>
        <taxon>Magnoliopsida</taxon>
        <taxon>eudicotyledons</taxon>
        <taxon>Gunneridae</taxon>
        <taxon>Pentapetalae</taxon>
        <taxon>asterids</taxon>
        <taxon>campanulids</taxon>
        <taxon>Asterales</taxon>
        <taxon>Asteraceae</taxon>
        <taxon>Asteroideae</taxon>
        <taxon>Anthemideae</taxon>
        <taxon>Anthemidinae</taxon>
        <taxon>Tanacetum</taxon>
    </lineage>
</organism>
<proteinExistence type="predicted"/>